<comment type="caution">
    <text evidence="1">The sequence shown here is derived from an EMBL/GenBank/DDBJ whole genome shotgun (WGS) entry which is preliminary data.</text>
</comment>
<sequence>MSNIPTKQQPYSFHSHPIVQEFQHLRAGHALLLRESLRKWLDQPWAGTNGSLNQILNGPLLPLQRFPREAHGNEAFPQPSLRGEGGYVDAGKGGLIAETVLALAFVSCCAVCMVSMQPAHQDIADDATYGATTYPSVWKV</sequence>
<proteinExistence type="predicted"/>
<organism evidence="1 2">
    <name type="scientific">Zalerion maritima</name>
    <dbReference type="NCBI Taxonomy" id="339359"/>
    <lineage>
        <taxon>Eukaryota</taxon>
        <taxon>Fungi</taxon>
        <taxon>Dikarya</taxon>
        <taxon>Ascomycota</taxon>
        <taxon>Pezizomycotina</taxon>
        <taxon>Sordariomycetes</taxon>
        <taxon>Lulworthiomycetidae</taxon>
        <taxon>Lulworthiales</taxon>
        <taxon>Lulworthiaceae</taxon>
        <taxon>Zalerion</taxon>
    </lineage>
</organism>
<evidence type="ECO:0000313" key="1">
    <source>
        <dbReference type="EMBL" id="KAJ2898402.1"/>
    </source>
</evidence>
<evidence type="ECO:0000313" key="2">
    <source>
        <dbReference type="Proteomes" id="UP001201980"/>
    </source>
</evidence>
<keyword evidence="2" id="KW-1185">Reference proteome</keyword>
<protein>
    <submittedName>
        <fullName evidence="1">Uncharacterized protein</fullName>
    </submittedName>
</protein>
<accession>A0AAD5WS10</accession>
<name>A0AAD5WS10_9PEZI</name>
<reference evidence="1" key="1">
    <citation type="submission" date="2022-07" db="EMBL/GenBank/DDBJ databases">
        <title>Draft genome sequence of Zalerion maritima ATCC 34329, a (micro)plastics degrading marine fungus.</title>
        <authorList>
            <person name="Paco A."/>
            <person name="Goncalves M.F.M."/>
            <person name="Rocha-Santos T.A.P."/>
            <person name="Alves A."/>
        </authorList>
    </citation>
    <scope>NUCLEOTIDE SEQUENCE</scope>
    <source>
        <strain evidence="1">ATCC 34329</strain>
    </source>
</reference>
<dbReference type="AlphaFoldDB" id="A0AAD5WS10"/>
<gene>
    <name evidence="1" type="ORF">MKZ38_003954</name>
</gene>
<dbReference type="Proteomes" id="UP001201980">
    <property type="component" value="Unassembled WGS sequence"/>
</dbReference>
<dbReference type="EMBL" id="JAKWBI020000232">
    <property type="protein sequence ID" value="KAJ2898402.1"/>
    <property type="molecule type" value="Genomic_DNA"/>
</dbReference>